<comment type="caution">
    <text evidence="1">The sequence shown here is derived from an EMBL/GenBank/DDBJ whole genome shotgun (WGS) entry which is preliminary data.</text>
</comment>
<dbReference type="EMBL" id="BLLF01006401">
    <property type="protein sequence ID" value="GFH32221.1"/>
    <property type="molecule type" value="Genomic_DNA"/>
</dbReference>
<accession>A0A6A0AIX5</accession>
<sequence length="50" mass="5598">MEAGRQLAPSLTPLEHEAMMAELQRLRSAYCLVELELVQARMQLAGQQGQ</sequence>
<evidence type="ECO:0000313" key="2">
    <source>
        <dbReference type="Proteomes" id="UP000485058"/>
    </source>
</evidence>
<name>A0A6A0AIX5_HAELA</name>
<dbReference type="Proteomes" id="UP000485058">
    <property type="component" value="Unassembled WGS sequence"/>
</dbReference>
<feature type="non-terminal residue" evidence="1">
    <location>
        <position position="1"/>
    </location>
</feature>
<proteinExistence type="predicted"/>
<evidence type="ECO:0000313" key="1">
    <source>
        <dbReference type="EMBL" id="GFH32221.1"/>
    </source>
</evidence>
<reference evidence="1 2" key="1">
    <citation type="submission" date="2020-02" db="EMBL/GenBank/DDBJ databases">
        <title>Draft genome sequence of Haematococcus lacustris strain NIES-144.</title>
        <authorList>
            <person name="Morimoto D."/>
            <person name="Nakagawa S."/>
            <person name="Yoshida T."/>
            <person name="Sawayama S."/>
        </authorList>
    </citation>
    <scope>NUCLEOTIDE SEQUENCE [LARGE SCALE GENOMIC DNA]</scope>
    <source>
        <strain evidence="1 2">NIES-144</strain>
    </source>
</reference>
<organism evidence="1 2">
    <name type="scientific">Haematococcus lacustris</name>
    <name type="common">Green alga</name>
    <name type="synonym">Haematococcus pluvialis</name>
    <dbReference type="NCBI Taxonomy" id="44745"/>
    <lineage>
        <taxon>Eukaryota</taxon>
        <taxon>Viridiplantae</taxon>
        <taxon>Chlorophyta</taxon>
        <taxon>core chlorophytes</taxon>
        <taxon>Chlorophyceae</taxon>
        <taxon>CS clade</taxon>
        <taxon>Chlamydomonadales</taxon>
        <taxon>Haematococcaceae</taxon>
        <taxon>Haematococcus</taxon>
    </lineage>
</organism>
<keyword evidence="2" id="KW-1185">Reference proteome</keyword>
<feature type="non-terminal residue" evidence="1">
    <location>
        <position position="50"/>
    </location>
</feature>
<protein>
    <submittedName>
        <fullName evidence="1">Uncharacterized protein</fullName>
    </submittedName>
</protein>
<gene>
    <name evidence="1" type="ORF">HaLaN_31407</name>
</gene>
<dbReference type="AlphaFoldDB" id="A0A6A0AIX5"/>